<dbReference type="Proteomes" id="UP000033684">
    <property type="component" value="Unassembled WGS sequence"/>
</dbReference>
<dbReference type="GO" id="GO:0005886">
    <property type="term" value="C:plasma membrane"/>
    <property type="evidence" value="ECO:0007669"/>
    <property type="project" value="UniProtKB-SubCell"/>
</dbReference>
<feature type="transmembrane region" description="Helical" evidence="16">
    <location>
        <begin position="445"/>
        <end position="465"/>
    </location>
</feature>
<accession>A0A0F3IHE3</accession>
<dbReference type="InterPro" id="IPR050732">
    <property type="entry name" value="Beta-glucan_modifiers"/>
</dbReference>
<dbReference type="OrthoDB" id="9806824at2"/>
<sequence>MKYYSSVLFISFSVLLLSWLFNLPQSVGIDVPQGKLNSLSYAPFREGQSPMDGKFPSKQEIEQDLHLLSKQTHSIRTYASAEGTMPEIPALARKYGLTMIQGAWLGGIKKGNELEINELIRSANANPDVVKRVIVGNEVLLRGDLKPEALIEYIRAVKREVKQPVSYADVWSMYMKYPELIKEVDYITIHILPYWEDEPIAVEVAPKHIEKIYQHVQKEAESIAPNKPILIGESGWPSAGKQRGWAVPSVINEAKFIRGLIQVANANQFDYNIVEAINQPWKSELEGVVGANWGLLSVDREQVFPLTGLVYEDPDWLINIAPALVIFLLLAVAMRQALYPLPDWQAVLWLVLVQVLLVAWVKQSQFLWVTSYSDWQRGFAVLVSLISLAMAAVALYRSYQVLTGAAVNAELAKYFQSMYLLAIGFAIYKTLCLAINGRYISYPTVTYLLLVGGMLSLMLCTWVAAKVEHKQRWRLLNLTALTGFASTKPEQQKLLGYCLLATVLALIVGETWAFFISRDLVADYPNTINRLGLALIFTLTNSQLLLWVASIAVLSTPLVLLEAKQGKLK</sequence>
<reference evidence="17 18" key="2">
    <citation type="journal article" date="2016" name="Microb. Ecol.">
        <title>Genome Characteristics of a Novel Type I Methanotroph (Sn10-6) Isolated from a Flooded Indian Rice Field.</title>
        <authorList>
            <person name="Rahalkar M.C."/>
            <person name="Pandit P.S."/>
            <person name="Dhakephalkar P.K."/>
            <person name="Pore S."/>
            <person name="Arora P."/>
            <person name="Kapse N."/>
        </authorList>
    </citation>
    <scope>NUCLEOTIDE SEQUENCE [LARGE SCALE GENOMIC DNA]</scope>
    <source>
        <strain evidence="17 18">Sn10-6</strain>
    </source>
</reference>
<evidence type="ECO:0000313" key="17">
    <source>
        <dbReference type="EMBL" id="KJV06166.1"/>
    </source>
</evidence>
<feature type="transmembrane region" description="Helical" evidence="16">
    <location>
        <begin position="535"/>
        <end position="561"/>
    </location>
</feature>
<evidence type="ECO:0000256" key="9">
    <source>
        <dbReference type="ARBA" id="ARBA00023180"/>
    </source>
</evidence>
<keyword evidence="18" id="KW-1185">Reference proteome</keyword>
<dbReference type="PANTHER" id="PTHR16631:SF17">
    <property type="entry name" value="GLUCAN ENDO-1,3-BETA-GLUCOSIDASE BTGC"/>
    <property type="match status" value="1"/>
</dbReference>
<evidence type="ECO:0000256" key="14">
    <source>
        <dbReference type="ARBA" id="ARBA00042373"/>
    </source>
</evidence>
<evidence type="ECO:0000256" key="1">
    <source>
        <dbReference type="ARBA" id="ARBA00004191"/>
    </source>
</evidence>
<dbReference type="GO" id="GO:0000272">
    <property type="term" value="P:polysaccharide catabolic process"/>
    <property type="evidence" value="ECO:0007669"/>
    <property type="project" value="UniProtKB-KW"/>
</dbReference>
<reference evidence="18" key="1">
    <citation type="submission" date="2015-03" db="EMBL/GenBank/DDBJ databases">
        <title>Draft genome sequence of a novel methanotroph (Sn10-6) isolated from flooded ricefield rhizosphere in India.</title>
        <authorList>
            <person name="Pandit P.S."/>
            <person name="Pore S.D."/>
            <person name="Arora P."/>
            <person name="Kapse N.G."/>
            <person name="Dhakephalkar P.K."/>
            <person name="Rahalkar M.C."/>
        </authorList>
    </citation>
    <scope>NUCLEOTIDE SEQUENCE [LARGE SCALE GENOMIC DNA]</scope>
    <source>
        <strain evidence="18">Sn10-6</strain>
    </source>
</reference>
<evidence type="ECO:0000256" key="10">
    <source>
        <dbReference type="ARBA" id="ARBA00023277"/>
    </source>
</evidence>
<evidence type="ECO:0000256" key="3">
    <source>
        <dbReference type="ARBA" id="ARBA00022475"/>
    </source>
</evidence>
<keyword evidence="10" id="KW-0119">Carbohydrate metabolism</keyword>
<dbReference type="SUPFAM" id="SSF51445">
    <property type="entry name" value="(Trans)glycosidases"/>
    <property type="match status" value="1"/>
</dbReference>
<comment type="caution">
    <text evidence="17">The sequence shown here is derived from an EMBL/GenBank/DDBJ whole genome shotgun (WGS) entry which is preliminary data.</text>
</comment>
<dbReference type="InterPro" id="IPR017853">
    <property type="entry name" value="GH"/>
</dbReference>
<keyword evidence="16" id="KW-0812">Transmembrane</keyword>
<feature type="transmembrane region" description="Helical" evidence="16">
    <location>
        <begin position="494"/>
        <end position="515"/>
    </location>
</feature>
<dbReference type="EMBL" id="LAJX01000130">
    <property type="protein sequence ID" value="KJV06166.1"/>
    <property type="molecule type" value="Genomic_DNA"/>
</dbReference>
<keyword evidence="7" id="KW-0378">Hydrolase</keyword>
<evidence type="ECO:0000256" key="12">
    <source>
        <dbReference type="ARBA" id="ARBA00023326"/>
    </source>
</evidence>
<keyword evidence="4" id="KW-0134">Cell wall</keyword>
<evidence type="ECO:0000256" key="11">
    <source>
        <dbReference type="ARBA" id="ARBA00023316"/>
    </source>
</evidence>
<protein>
    <recommendedName>
        <fullName evidence="15">Endo-1,3-beta-glucanase btgC</fullName>
    </recommendedName>
    <alternativeName>
        <fullName evidence="14">Laminarinase btgC</fullName>
    </alternativeName>
</protein>
<keyword evidence="6" id="KW-0732">Signal</keyword>
<evidence type="ECO:0000256" key="7">
    <source>
        <dbReference type="ARBA" id="ARBA00022801"/>
    </source>
</evidence>
<feature type="transmembrane region" description="Helical" evidence="16">
    <location>
        <begin position="346"/>
        <end position="363"/>
    </location>
</feature>
<evidence type="ECO:0000256" key="5">
    <source>
        <dbReference type="ARBA" id="ARBA00022525"/>
    </source>
</evidence>
<dbReference type="PANTHER" id="PTHR16631">
    <property type="entry name" value="GLUCAN 1,3-BETA-GLUCOSIDASE"/>
    <property type="match status" value="1"/>
</dbReference>
<comment type="subcellular location">
    <subcellularLocation>
        <location evidence="2">Cell membrane</location>
    </subcellularLocation>
    <subcellularLocation>
        <location evidence="1">Secreted</location>
        <location evidence="1">Cell wall</location>
    </subcellularLocation>
</comment>
<evidence type="ECO:0000256" key="13">
    <source>
        <dbReference type="ARBA" id="ARBA00037649"/>
    </source>
</evidence>
<dbReference type="Gene3D" id="3.20.20.80">
    <property type="entry name" value="Glycosidases"/>
    <property type="match status" value="1"/>
</dbReference>
<evidence type="ECO:0000256" key="8">
    <source>
        <dbReference type="ARBA" id="ARBA00023136"/>
    </source>
</evidence>
<dbReference type="GO" id="GO:0004553">
    <property type="term" value="F:hydrolase activity, hydrolyzing O-glycosyl compounds"/>
    <property type="evidence" value="ECO:0007669"/>
    <property type="project" value="InterPro"/>
</dbReference>
<keyword evidence="8 16" id="KW-0472">Membrane</keyword>
<keyword evidence="9" id="KW-0325">Glycoprotein</keyword>
<dbReference type="PATRIC" id="fig|1632867.3.peg.909"/>
<keyword evidence="5" id="KW-0964">Secreted</keyword>
<keyword evidence="11" id="KW-0961">Cell wall biogenesis/degradation</keyword>
<feature type="transmembrane region" description="Helical" evidence="16">
    <location>
        <begin position="375"/>
        <end position="396"/>
    </location>
</feature>
<evidence type="ECO:0000256" key="15">
    <source>
        <dbReference type="ARBA" id="ARBA00043078"/>
    </source>
</evidence>
<evidence type="ECO:0000256" key="2">
    <source>
        <dbReference type="ARBA" id="ARBA00004236"/>
    </source>
</evidence>
<organism evidence="17 18">
    <name type="scientific">Methylocucumis oryzae</name>
    <dbReference type="NCBI Taxonomy" id="1632867"/>
    <lineage>
        <taxon>Bacteria</taxon>
        <taxon>Pseudomonadati</taxon>
        <taxon>Pseudomonadota</taxon>
        <taxon>Gammaproteobacteria</taxon>
        <taxon>Methylococcales</taxon>
        <taxon>Methylococcaceae</taxon>
        <taxon>Methylocucumis</taxon>
    </lineage>
</organism>
<evidence type="ECO:0000256" key="4">
    <source>
        <dbReference type="ARBA" id="ARBA00022512"/>
    </source>
</evidence>
<keyword evidence="16" id="KW-1133">Transmembrane helix</keyword>
<dbReference type="PROSITE" id="PS00587">
    <property type="entry name" value="GLYCOSYL_HYDROL_F17"/>
    <property type="match status" value="1"/>
</dbReference>
<comment type="function">
    <text evidence="13">Glucanases play a role in cell expansion during growth, in cell-cell fusion during mating, and in spore release during sporulation. This enzyme may be involved in beta-glucan degradation. Active on laminarin and lichenan.</text>
</comment>
<evidence type="ECO:0000313" key="18">
    <source>
        <dbReference type="Proteomes" id="UP000033684"/>
    </source>
</evidence>
<proteinExistence type="predicted"/>
<keyword evidence="12" id="KW-0624">Polysaccharide degradation</keyword>
<keyword evidence="3" id="KW-1003">Cell membrane</keyword>
<evidence type="ECO:0000256" key="16">
    <source>
        <dbReference type="SAM" id="Phobius"/>
    </source>
</evidence>
<name>A0A0F3IHE3_9GAMM</name>
<evidence type="ECO:0000256" key="6">
    <source>
        <dbReference type="ARBA" id="ARBA00022729"/>
    </source>
</evidence>
<dbReference type="GO" id="GO:0071555">
    <property type="term" value="P:cell wall organization"/>
    <property type="evidence" value="ECO:0007669"/>
    <property type="project" value="UniProtKB-KW"/>
</dbReference>
<dbReference type="AlphaFoldDB" id="A0A0F3IHE3"/>
<feature type="transmembrane region" description="Helical" evidence="16">
    <location>
        <begin position="316"/>
        <end position="334"/>
    </location>
</feature>
<dbReference type="InterPro" id="IPR000490">
    <property type="entry name" value="Glyco_hydro_17"/>
</dbReference>
<feature type="transmembrane region" description="Helical" evidence="16">
    <location>
        <begin position="417"/>
        <end position="439"/>
    </location>
</feature>
<gene>
    <name evidence="17" type="ORF">VZ94_13055</name>
</gene>